<proteinExistence type="inferred from homology"/>
<organism evidence="14 15">
    <name type="scientific">Leersia perrieri</name>
    <dbReference type="NCBI Taxonomy" id="77586"/>
    <lineage>
        <taxon>Eukaryota</taxon>
        <taxon>Viridiplantae</taxon>
        <taxon>Streptophyta</taxon>
        <taxon>Embryophyta</taxon>
        <taxon>Tracheophyta</taxon>
        <taxon>Spermatophyta</taxon>
        <taxon>Magnoliopsida</taxon>
        <taxon>Liliopsida</taxon>
        <taxon>Poales</taxon>
        <taxon>Poaceae</taxon>
        <taxon>BOP clade</taxon>
        <taxon>Oryzoideae</taxon>
        <taxon>Oryzeae</taxon>
        <taxon>Oryzinae</taxon>
        <taxon>Leersia</taxon>
    </lineage>
</organism>
<dbReference type="GO" id="GO:0005576">
    <property type="term" value="C:extracellular region"/>
    <property type="evidence" value="ECO:0007669"/>
    <property type="project" value="UniProtKB-SubCell"/>
</dbReference>
<dbReference type="Gene3D" id="3.30.70.80">
    <property type="entry name" value="Peptidase S8 propeptide/proteinase inhibitor I9"/>
    <property type="match status" value="1"/>
</dbReference>
<reference evidence="14" key="3">
    <citation type="submission" date="2015-04" db="UniProtKB">
        <authorList>
            <consortium name="EnsemblPlants"/>
        </authorList>
    </citation>
    <scope>IDENTIFICATION</scope>
</reference>
<dbReference type="InterPro" id="IPR000209">
    <property type="entry name" value="Peptidase_S8/S53_dom"/>
</dbReference>
<reference evidence="15" key="2">
    <citation type="submission" date="2013-12" db="EMBL/GenBank/DDBJ databases">
        <authorList>
            <person name="Yu Y."/>
            <person name="Lee S."/>
            <person name="de Baynast K."/>
            <person name="Wissotski M."/>
            <person name="Liu L."/>
            <person name="Talag J."/>
            <person name="Goicoechea J."/>
            <person name="Angelova A."/>
            <person name="Jetty R."/>
            <person name="Kudrna D."/>
            <person name="Golser W."/>
            <person name="Rivera L."/>
            <person name="Zhang J."/>
            <person name="Wing R."/>
        </authorList>
    </citation>
    <scope>NUCLEOTIDE SEQUENCE</scope>
</reference>
<dbReference type="SUPFAM" id="SSF52743">
    <property type="entry name" value="Subtilisin-like"/>
    <property type="match status" value="1"/>
</dbReference>
<dbReference type="Gene3D" id="2.60.40.2310">
    <property type="match status" value="1"/>
</dbReference>
<feature type="active site" description="Charge relay system" evidence="8 9">
    <location>
        <position position="519"/>
    </location>
</feature>
<evidence type="ECO:0000256" key="1">
    <source>
        <dbReference type="ARBA" id="ARBA00004613"/>
    </source>
</evidence>
<dbReference type="InterPro" id="IPR045051">
    <property type="entry name" value="SBT"/>
</dbReference>
<dbReference type="EnsemblPlants" id="LPERR12G08640.1">
    <property type="protein sequence ID" value="LPERR12G08640.1"/>
    <property type="gene ID" value="LPERR12G08640"/>
</dbReference>
<dbReference type="PROSITE" id="PS00136">
    <property type="entry name" value="SUBTILASE_ASP"/>
    <property type="match status" value="1"/>
</dbReference>
<feature type="active site" description="Charge relay system" evidence="8 9">
    <location>
        <position position="207"/>
    </location>
</feature>
<evidence type="ECO:0000256" key="4">
    <source>
        <dbReference type="ARBA" id="ARBA00022729"/>
    </source>
</evidence>
<reference evidence="14 15" key="1">
    <citation type="submission" date="2012-08" db="EMBL/GenBank/DDBJ databases">
        <title>Oryza genome evolution.</title>
        <authorList>
            <person name="Wing R.A."/>
        </authorList>
    </citation>
    <scope>NUCLEOTIDE SEQUENCE</scope>
</reference>
<feature type="chain" id="PRO_5002350610" description="Subtilisin-like protease" evidence="10">
    <location>
        <begin position="20"/>
        <end position="728"/>
    </location>
</feature>
<evidence type="ECO:0008006" key="16">
    <source>
        <dbReference type="Google" id="ProtNLM"/>
    </source>
</evidence>
<comment type="similarity">
    <text evidence="2 9">Belongs to the peptidase S8 family.</text>
</comment>
<feature type="active site" description="Charge relay system" evidence="8 9">
    <location>
        <position position="149"/>
    </location>
</feature>
<sequence>MDVHTELLFFFLVISVLHAQATVSTINSDAHRLDTYIVHVRPPPNFSVDISDIKIERWYKSFLPPRMASSTTRQTFIHTYKTTIFGFAVNLTEAEKEYIMKKDGVSKVYKDNLLPLLTTHTPDFLGLRLSEGPWKKTGMGEGVIIGIIDTGIEFGHISFDDDGMKEPPTKWAGFCKSSLVKCNKKLIGARSFINGEKSEPAWDDSGHGTHTASTAAGSFVDGASVFGNGNGTAAGMAPRAHLAIYKVCTKFRCYASDILAGMDAAIADGVDIMSLSLGGPPRPFYDDVVAIGSFSAMRKGIFVSLAAGNSGPSASTLHNMEPWALTVGASTIDRQMNAIVKLGDGHLFSGESAYQPHNLGSLQLVYPQSTRGDCYNLKNVAGKIVACEFTDSADTIGLIVKDAGGSGLILLGQENSGHTTFADRNVLPGSYVDYPDAAVIRKYINSSNNPTASIIFNGTSLGQTQAPVVAYFSSRGPSTASPGILKPDIIGPGVNVIAAWPSEADDDKSRTFNSLSGTSMSTPHLSGIAALIKGTHPDWSPAAIKSAIMTTAYVVDNQKKPILDEKYNTAGYLAIGAGHVSPYEAIDPGLIYDIDEAQYISYLCGLGYTDGQVDIITHKKDACKNGSKITEAELNYPSLAVRASAGKLVVNRIVTNVGEANSSYTVEIDMPREVKASVSPTKLEFTKTKEKKMFSLSLSWDTDKTNHVEGSFKWISDKHVVRSPIVIF</sequence>
<dbReference type="Proteomes" id="UP000032180">
    <property type="component" value="Chromosome 12"/>
</dbReference>
<dbReference type="InterPro" id="IPR041469">
    <property type="entry name" value="Subtilisin-like_FN3"/>
</dbReference>
<dbReference type="InterPro" id="IPR015500">
    <property type="entry name" value="Peptidase_S8_subtilisin-rel"/>
</dbReference>
<evidence type="ECO:0000313" key="14">
    <source>
        <dbReference type="EnsemblPlants" id="LPERR12G08640.1"/>
    </source>
</evidence>
<dbReference type="InterPro" id="IPR010259">
    <property type="entry name" value="S8pro/Inhibitor_I9"/>
</dbReference>
<dbReference type="PRINTS" id="PR00723">
    <property type="entry name" value="SUBTILISIN"/>
</dbReference>
<evidence type="ECO:0000256" key="3">
    <source>
        <dbReference type="ARBA" id="ARBA00022670"/>
    </source>
</evidence>
<accession>A0A0D9XYW2</accession>
<dbReference type="Gramene" id="LPERR12G08640.1">
    <property type="protein sequence ID" value="LPERR12G08640.1"/>
    <property type="gene ID" value="LPERR12G08640"/>
</dbReference>
<dbReference type="GO" id="GO:0004252">
    <property type="term" value="F:serine-type endopeptidase activity"/>
    <property type="evidence" value="ECO:0007669"/>
    <property type="project" value="UniProtKB-UniRule"/>
</dbReference>
<dbReference type="Pfam" id="PF05922">
    <property type="entry name" value="Inhibitor_I9"/>
    <property type="match status" value="1"/>
</dbReference>
<evidence type="ECO:0000256" key="7">
    <source>
        <dbReference type="ARBA" id="ARBA00023180"/>
    </source>
</evidence>
<dbReference type="eggNOG" id="ENOG502SMDI">
    <property type="taxonomic scope" value="Eukaryota"/>
</dbReference>
<evidence type="ECO:0000256" key="6">
    <source>
        <dbReference type="ARBA" id="ARBA00022825"/>
    </source>
</evidence>
<evidence type="ECO:0000256" key="8">
    <source>
        <dbReference type="PIRSR" id="PIRSR615500-1"/>
    </source>
</evidence>
<evidence type="ECO:0000259" key="12">
    <source>
        <dbReference type="Pfam" id="PF05922"/>
    </source>
</evidence>
<feature type="domain" description="Peptidase S8/S53" evidence="11">
    <location>
        <begin position="140"/>
        <end position="564"/>
    </location>
</feature>
<dbReference type="InterPro" id="IPR034197">
    <property type="entry name" value="Peptidases_S8_3"/>
</dbReference>
<evidence type="ECO:0000259" key="13">
    <source>
        <dbReference type="Pfam" id="PF17766"/>
    </source>
</evidence>
<dbReference type="GO" id="GO:0006508">
    <property type="term" value="P:proteolysis"/>
    <property type="evidence" value="ECO:0007669"/>
    <property type="project" value="UniProtKB-KW"/>
</dbReference>
<evidence type="ECO:0000313" key="15">
    <source>
        <dbReference type="Proteomes" id="UP000032180"/>
    </source>
</evidence>
<feature type="domain" description="Inhibitor I9" evidence="12">
    <location>
        <begin position="35"/>
        <end position="114"/>
    </location>
</feature>
<evidence type="ECO:0000259" key="11">
    <source>
        <dbReference type="Pfam" id="PF00082"/>
    </source>
</evidence>
<keyword evidence="6 9" id="KW-0720">Serine protease</keyword>
<evidence type="ECO:0000256" key="2">
    <source>
        <dbReference type="ARBA" id="ARBA00011073"/>
    </source>
</evidence>
<comment type="subcellular location">
    <subcellularLocation>
        <location evidence="1">Secreted</location>
    </subcellularLocation>
</comment>
<feature type="domain" description="Subtilisin-like protease fibronectin type-III" evidence="13">
    <location>
        <begin position="633"/>
        <end position="727"/>
    </location>
</feature>
<evidence type="ECO:0000256" key="9">
    <source>
        <dbReference type="PROSITE-ProRule" id="PRU01240"/>
    </source>
</evidence>
<dbReference type="InterPro" id="IPR036852">
    <property type="entry name" value="Peptidase_S8/S53_dom_sf"/>
</dbReference>
<dbReference type="Pfam" id="PF00082">
    <property type="entry name" value="Peptidase_S8"/>
    <property type="match status" value="1"/>
</dbReference>
<dbReference type="CDD" id="cd04852">
    <property type="entry name" value="Peptidases_S8_3"/>
    <property type="match status" value="1"/>
</dbReference>
<dbReference type="InterPro" id="IPR037045">
    <property type="entry name" value="S8pro/Inhibitor_I9_sf"/>
</dbReference>
<dbReference type="InterPro" id="IPR023827">
    <property type="entry name" value="Peptidase_S8_Asp-AS"/>
</dbReference>
<keyword evidence="4 10" id="KW-0732">Signal</keyword>
<dbReference type="Pfam" id="PF17766">
    <property type="entry name" value="fn3_6"/>
    <property type="match status" value="1"/>
</dbReference>
<keyword evidence="15" id="KW-1185">Reference proteome</keyword>
<protein>
    <recommendedName>
        <fullName evidence="16">Subtilisin-like protease</fullName>
    </recommendedName>
</protein>
<evidence type="ECO:0000256" key="5">
    <source>
        <dbReference type="ARBA" id="ARBA00022801"/>
    </source>
</evidence>
<dbReference type="HOGENOM" id="CLU_000625_4_6_1"/>
<dbReference type="Gene3D" id="3.40.50.200">
    <property type="entry name" value="Peptidase S8/S53 domain"/>
    <property type="match status" value="1"/>
</dbReference>
<dbReference type="PROSITE" id="PS51892">
    <property type="entry name" value="SUBTILASE"/>
    <property type="match status" value="1"/>
</dbReference>
<dbReference type="STRING" id="77586.A0A0D9XYW2"/>
<dbReference type="Gene3D" id="3.50.30.30">
    <property type="match status" value="1"/>
</dbReference>
<dbReference type="CDD" id="cd02120">
    <property type="entry name" value="PA_subtilisin_like"/>
    <property type="match status" value="1"/>
</dbReference>
<name>A0A0D9XYW2_9ORYZ</name>
<dbReference type="PANTHER" id="PTHR10795">
    <property type="entry name" value="PROPROTEIN CONVERTASE SUBTILISIN/KEXIN"/>
    <property type="match status" value="1"/>
</dbReference>
<keyword evidence="7" id="KW-0325">Glycoprotein</keyword>
<keyword evidence="3 9" id="KW-0645">Protease</keyword>
<evidence type="ECO:0000256" key="10">
    <source>
        <dbReference type="SAM" id="SignalP"/>
    </source>
</evidence>
<keyword evidence="5 9" id="KW-0378">Hydrolase</keyword>
<feature type="signal peptide" evidence="10">
    <location>
        <begin position="1"/>
        <end position="19"/>
    </location>
</feature>
<dbReference type="AlphaFoldDB" id="A0A0D9XYW2"/>